<dbReference type="InterPro" id="IPR053182">
    <property type="entry name" value="YobU-like_regulator"/>
</dbReference>
<feature type="domain" description="AraC effector-binding" evidence="1">
    <location>
        <begin position="1"/>
        <end position="166"/>
    </location>
</feature>
<name>A0ABQ2BT90_9BACL</name>
<dbReference type="RefSeq" id="WP_189010964.1">
    <property type="nucleotide sequence ID" value="NZ_BMHE01000007.1"/>
</dbReference>
<dbReference type="InterPro" id="IPR010499">
    <property type="entry name" value="AraC_E-bd"/>
</dbReference>
<evidence type="ECO:0000313" key="2">
    <source>
        <dbReference type="EMBL" id="GGI47078.1"/>
    </source>
</evidence>
<dbReference type="EMBL" id="BMHE01000007">
    <property type="protein sequence ID" value="GGI47078.1"/>
    <property type="molecule type" value="Genomic_DNA"/>
</dbReference>
<evidence type="ECO:0000313" key="3">
    <source>
        <dbReference type="Proteomes" id="UP000615455"/>
    </source>
</evidence>
<dbReference type="InterPro" id="IPR029441">
    <property type="entry name" value="Cass2"/>
</dbReference>
<sequence length="168" mass="19184">MNVQLKTKPAFKFVGYELKTSCIDGRNHREIPLFWRTYLDENKGAHIGNRVQADSQVELGICTDFNPQTSDLTYLIGMEVTTFDDVPADQVCREFPEATYAVFTTPPVKVEEFTSAIQGTWKSIQPEWFPTSGYMHAGGAEFELYDERCNPAKNELVEMDIYIPVKKK</sequence>
<evidence type="ECO:0000259" key="1">
    <source>
        <dbReference type="SMART" id="SM00871"/>
    </source>
</evidence>
<dbReference type="SUPFAM" id="SSF55136">
    <property type="entry name" value="Probable bacterial effector-binding domain"/>
    <property type="match status" value="1"/>
</dbReference>
<dbReference type="Proteomes" id="UP000615455">
    <property type="component" value="Unassembled WGS sequence"/>
</dbReference>
<dbReference type="PANTHER" id="PTHR36444">
    <property type="entry name" value="TRANSCRIPTIONAL REGULATOR PROTEIN YOBU-RELATED"/>
    <property type="match status" value="1"/>
</dbReference>
<dbReference type="Gene3D" id="3.20.80.10">
    <property type="entry name" value="Regulatory factor, effector binding domain"/>
    <property type="match status" value="1"/>
</dbReference>
<reference evidence="3" key="1">
    <citation type="journal article" date="2019" name="Int. J. Syst. Evol. Microbiol.">
        <title>The Global Catalogue of Microorganisms (GCM) 10K type strain sequencing project: providing services to taxonomists for standard genome sequencing and annotation.</title>
        <authorList>
            <consortium name="The Broad Institute Genomics Platform"/>
            <consortium name="The Broad Institute Genome Sequencing Center for Infectious Disease"/>
            <person name="Wu L."/>
            <person name="Ma J."/>
        </authorList>
    </citation>
    <scope>NUCLEOTIDE SEQUENCE [LARGE SCALE GENOMIC DNA]</scope>
    <source>
        <strain evidence="3">CGMCC 1.15043</strain>
    </source>
</reference>
<dbReference type="Pfam" id="PF14526">
    <property type="entry name" value="Cass2"/>
    <property type="match status" value="1"/>
</dbReference>
<comment type="caution">
    <text evidence="2">The sequence shown here is derived from an EMBL/GenBank/DDBJ whole genome shotgun (WGS) entry which is preliminary data.</text>
</comment>
<protein>
    <recommendedName>
        <fullName evidence="1">AraC effector-binding domain-containing protein</fullName>
    </recommendedName>
</protein>
<dbReference type="PANTHER" id="PTHR36444:SF2">
    <property type="entry name" value="TRANSCRIPTIONAL REGULATOR PROTEIN YOBU-RELATED"/>
    <property type="match status" value="1"/>
</dbReference>
<gene>
    <name evidence="2" type="ORF">GCM10008018_20360</name>
</gene>
<keyword evidence="3" id="KW-1185">Reference proteome</keyword>
<dbReference type="SMART" id="SM00871">
    <property type="entry name" value="AraC_E_bind"/>
    <property type="match status" value="1"/>
</dbReference>
<accession>A0ABQ2BT90</accession>
<proteinExistence type="predicted"/>
<organism evidence="2 3">
    <name type="scientific">Paenibacillus marchantiophytorum</name>
    <dbReference type="NCBI Taxonomy" id="1619310"/>
    <lineage>
        <taxon>Bacteria</taxon>
        <taxon>Bacillati</taxon>
        <taxon>Bacillota</taxon>
        <taxon>Bacilli</taxon>
        <taxon>Bacillales</taxon>
        <taxon>Paenibacillaceae</taxon>
        <taxon>Paenibacillus</taxon>
    </lineage>
</organism>
<dbReference type="InterPro" id="IPR011256">
    <property type="entry name" value="Reg_factor_effector_dom_sf"/>
</dbReference>